<dbReference type="RefSeq" id="XP_070857674.1">
    <property type="nucleotide sequence ID" value="XM_071004079.1"/>
</dbReference>
<proteinExistence type="predicted"/>
<dbReference type="Proteomes" id="UP001610728">
    <property type="component" value="Unassembled WGS sequence"/>
</dbReference>
<evidence type="ECO:0000313" key="2">
    <source>
        <dbReference type="Proteomes" id="UP001610728"/>
    </source>
</evidence>
<name>A0ABR4MDZ4_9PEZI</name>
<reference evidence="1 2" key="1">
    <citation type="submission" date="2020-05" db="EMBL/GenBank/DDBJ databases">
        <title>Ceratocystis lukuohia genome.</title>
        <authorList>
            <person name="Harrington T.C."/>
            <person name="Kim K."/>
            <person name="Mayers C.G."/>
        </authorList>
    </citation>
    <scope>NUCLEOTIDE SEQUENCE [LARGE SCALE GENOMIC DNA]</scope>
    <source>
        <strain evidence="1 2">C4212</strain>
    </source>
</reference>
<sequence length="166" mass="18716">MFWIKHMGLGKRPLMSDNNPNVWANWIRVSNPRNPNFRLMTGLLVERIKNYIGPGTEVVQAVNTDAYLAGPIERYLNGGGRAVEVSEEIIGECFAQATRVTPVYMTSKTRANEKTFIVKIPAAGTKVPRQLRMSSRLIPTRLLAEKPRATAVQTLRLERARKQQTP</sequence>
<keyword evidence="2" id="KW-1185">Reference proteome</keyword>
<gene>
    <name evidence="1" type="ORF">HOO65_060324</name>
</gene>
<protein>
    <submittedName>
        <fullName evidence="1">Vegetative incompatibility protein HET-E-1</fullName>
    </submittedName>
</protein>
<dbReference type="GeneID" id="98119720"/>
<dbReference type="EMBL" id="JABSNW010000006">
    <property type="protein sequence ID" value="KAL2886494.1"/>
    <property type="molecule type" value="Genomic_DNA"/>
</dbReference>
<comment type="caution">
    <text evidence="1">The sequence shown here is derived from an EMBL/GenBank/DDBJ whole genome shotgun (WGS) entry which is preliminary data.</text>
</comment>
<organism evidence="1 2">
    <name type="scientific">Ceratocystis lukuohia</name>
    <dbReference type="NCBI Taxonomy" id="2019550"/>
    <lineage>
        <taxon>Eukaryota</taxon>
        <taxon>Fungi</taxon>
        <taxon>Dikarya</taxon>
        <taxon>Ascomycota</taxon>
        <taxon>Pezizomycotina</taxon>
        <taxon>Sordariomycetes</taxon>
        <taxon>Hypocreomycetidae</taxon>
        <taxon>Microascales</taxon>
        <taxon>Ceratocystidaceae</taxon>
        <taxon>Ceratocystis</taxon>
    </lineage>
</organism>
<accession>A0ABR4MDZ4</accession>
<evidence type="ECO:0000313" key="1">
    <source>
        <dbReference type="EMBL" id="KAL2886494.1"/>
    </source>
</evidence>